<dbReference type="Proteomes" id="UP000188174">
    <property type="component" value="Chromosome"/>
</dbReference>
<sequence>MDGAEMEKIKEAIENHNGKIVSFDIFDTLIFRPELESRDLFFLVEARIKEELGKQFPFSKIRRAAEHSAREKLYAQNPAKEEILLGEIYEELITRYGISTELADHLMNTEQEIEIKYCRPRLSAQEIYKYALSIGKKITLVSDMYLPKETILKQLKNCKYDNFTKFYLSSNYELSKHKGGLWDFAINDLKNSNLIDEPRDILHVGDNKWSDYEVPSRLGINSISIHNPKNLFLSSPAIGKIVSDQIKLLPQEFKFILGFLANHKFDNHLNDDVVPHYKTLFGDTPYELGFQAGGMFILNFALWMYSECKARNYDEIVFLSRDGYTLKNVCDKIFPILGANIKTQYLPISRRAIYATNVQSLVDICTIELKHPVKQGMTPRMLIESRFNFVDFDVIANSLYKHGVNDLDSPIENLQTVVDALTACSTTILEAAETERDKLAKYYSPVLKNKNAVLFDLGYHGSAQRALSELLDRKLPCFYFYGHKGLVDLYREGFIVQCYLSHPEGSYLQKQLVTEIVETFFCSHGPSVTRITQTNGSWEPEYEQTPGWGIVGALKVAQLQEGIFDFIDELIEMLNKDVRHIYVEPSLSYLFLEILIKFGGPSDKMLFSDIEYENAITGERQDLSSARYWRYNKSKSKTKMGKKLLKSFERSPIADLLGKNQMLRKTYNRVFYRKVS</sequence>
<keyword evidence="2" id="KW-1185">Reference proteome</keyword>
<dbReference type="Gene3D" id="3.40.50.1000">
    <property type="entry name" value="HAD superfamily/HAD-like"/>
    <property type="match status" value="1"/>
</dbReference>
<evidence type="ECO:0000313" key="2">
    <source>
        <dbReference type="Proteomes" id="UP000188174"/>
    </source>
</evidence>
<dbReference type="Gene3D" id="1.10.150.400">
    <property type="match status" value="1"/>
</dbReference>
<proteinExistence type="predicted"/>
<name>A0ABM6HXW7_9HYPH</name>
<dbReference type="SUPFAM" id="SSF56784">
    <property type="entry name" value="HAD-like"/>
    <property type="match status" value="1"/>
</dbReference>
<dbReference type="EMBL" id="CP019630">
    <property type="protein sequence ID" value="AQQ02906.1"/>
    <property type="molecule type" value="Genomic_DNA"/>
</dbReference>
<dbReference type="InterPro" id="IPR023214">
    <property type="entry name" value="HAD_sf"/>
</dbReference>
<gene>
    <name evidence="1" type="ORF">B0E33_04275</name>
</gene>
<protein>
    <submittedName>
        <fullName evidence="1">Uncharacterized protein</fullName>
    </submittedName>
</protein>
<reference evidence="1 2" key="1">
    <citation type="submission" date="2017-02" db="EMBL/GenBank/DDBJ databases">
        <authorList>
            <person name="Jeong S."/>
        </authorList>
    </citation>
    <scope>NUCLEOTIDE SEQUENCE [LARGE SCALE GENOMIC DNA]</scope>
    <source>
        <strain evidence="1 2">RMAR6-6</strain>
    </source>
</reference>
<organism evidence="1 2">
    <name type="scientific">Roseibium algicola</name>
    <dbReference type="NCBI Taxonomy" id="2857014"/>
    <lineage>
        <taxon>Bacteria</taxon>
        <taxon>Pseudomonadati</taxon>
        <taxon>Pseudomonadota</taxon>
        <taxon>Alphaproteobacteria</taxon>
        <taxon>Hyphomicrobiales</taxon>
        <taxon>Stappiaceae</taxon>
        <taxon>Roseibium</taxon>
    </lineage>
</organism>
<accession>A0ABM6HXW7</accession>
<dbReference type="InterPro" id="IPR036412">
    <property type="entry name" value="HAD-like_sf"/>
</dbReference>
<evidence type="ECO:0000313" key="1">
    <source>
        <dbReference type="EMBL" id="AQQ02906.1"/>
    </source>
</evidence>
<dbReference type="RefSeq" id="WP_077290518.1">
    <property type="nucleotide sequence ID" value="NZ_CP019630.1"/>
</dbReference>